<proteinExistence type="predicted"/>
<dbReference type="SUPFAM" id="SSF49899">
    <property type="entry name" value="Concanavalin A-like lectins/glucanases"/>
    <property type="match status" value="1"/>
</dbReference>
<accession>A0A382S6H1</accession>
<feature type="non-terminal residue" evidence="2">
    <location>
        <position position="1"/>
    </location>
</feature>
<feature type="non-terminal residue" evidence="2">
    <location>
        <position position="314"/>
    </location>
</feature>
<dbReference type="InterPro" id="IPR028974">
    <property type="entry name" value="TSP_type-3_rpt"/>
</dbReference>
<dbReference type="EMBL" id="UINC01126190">
    <property type="protein sequence ID" value="SVD04511.1"/>
    <property type="molecule type" value="Genomic_DNA"/>
</dbReference>
<sequence length="314" mass="34611">KKVGLLLLLLRVFSPGGHAQAPADIDLNDGLIGFYPFNGTTLDRSGNGNHLTPTRTEDVFGFDRNVHPGKSALLADDNLSLKKSDNFLEGNTDFTISIWARLDGSHKQGSRKILFASDTINGFELSLGNWKQGRPVPECFIGGRLVFGEVLRSDALAMPLDYWHHVILIRENEKVTLLLNNQPVAETNTNLPINGKGIFFGGRERKREGEQNSNSWKGGLDDIRIYRRTLSRAELSALHELEKPLDADGDALTNWDEVFIHRTNMERVDTDGDLLSDGMELNVLNTDPLKVDTNGDGVDDGDEDSDGDGLSNAS</sequence>
<evidence type="ECO:0008006" key="3">
    <source>
        <dbReference type="Google" id="ProtNLM"/>
    </source>
</evidence>
<evidence type="ECO:0000313" key="2">
    <source>
        <dbReference type="EMBL" id="SVD04511.1"/>
    </source>
</evidence>
<dbReference type="Gene3D" id="2.60.120.200">
    <property type="match status" value="1"/>
</dbReference>
<dbReference type="SUPFAM" id="SSF103647">
    <property type="entry name" value="TSP type-3 repeat"/>
    <property type="match status" value="1"/>
</dbReference>
<dbReference type="InterPro" id="IPR013320">
    <property type="entry name" value="ConA-like_dom_sf"/>
</dbReference>
<dbReference type="GO" id="GO:0005509">
    <property type="term" value="F:calcium ion binding"/>
    <property type="evidence" value="ECO:0007669"/>
    <property type="project" value="InterPro"/>
</dbReference>
<dbReference type="AlphaFoldDB" id="A0A382S6H1"/>
<feature type="region of interest" description="Disordered" evidence="1">
    <location>
        <begin position="286"/>
        <end position="314"/>
    </location>
</feature>
<feature type="compositionally biased region" description="Acidic residues" evidence="1">
    <location>
        <begin position="297"/>
        <end position="307"/>
    </location>
</feature>
<evidence type="ECO:0000256" key="1">
    <source>
        <dbReference type="SAM" id="MobiDB-lite"/>
    </source>
</evidence>
<organism evidence="2">
    <name type="scientific">marine metagenome</name>
    <dbReference type="NCBI Taxonomy" id="408172"/>
    <lineage>
        <taxon>unclassified sequences</taxon>
        <taxon>metagenomes</taxon>
        <taxon>ecological metagenomes</taxon>
    </lineage>
</organism>
<dbReference type="Pfam" id="PF13385">
    <property type="entry name" value="Laminin_G_3"/>
    <property type="match status" value="1"/>
</dbReference>
<protein>
    <recommendedName>
        <fullName evidence="3">LamG-like jellyroll fold domain-containing protein</fullName>
    </recommendedName>
</protein>
<gene>
    <name evidence="2" type="ORF">METZ01_LOCUS357365</name>
</gene>
<reference evidence="2" key="1">
    <citation type="submission" date="2018-05" db="EMBL/GenBank/DDBJ databases">
        <authorList>
            <person name="Lanie J.A."/>
            <person name="Ng W.-L."/>
            <person name="Kazmierczak K.M."/>
            <person name="Andrzejewski T.M."/>
            <person name="Davidsen T.M."/>
            <person name="Wayne K.J."/>
            <person name="Tettelin H."/>
            <person name="Glass J.I."/>
            <person name="Rusch D."/>
            <person name="Podicherti R."/>
            <person name="Tsui H.-C.T."/>
            <person name="Winkler M.E."/>
        </authorList>
    </citation>
    <scope>NUCLEOTIDE SEQUENCE</scope>
</reference>
<name>A0A382S6H1_9ZZZZ</name>